<dbReference type="EMBL" id="CAJVAF010000215">
    <property type="protein sequence ID" value="CAG7591891.1"/>
    <property type="molecule type" value="Genomic_DNA"/>
</dbReference>
<dbReference type="AlphaFoldDB" id="A0A8S4C089"/>
<dbReference type="Proteomes" id="UP000837675">
    <property type="component" value="Unassembled WGS sequence"/>
</dbReference>
<comment type="caution">
    <text evidence="1">The sequence shown here is derived from an EMBL/GenBank/DDBJ whole genome shotgun (WGS) entry which is preliminary data.</text>
</comment>
<name>A0A8S4C089_9ACAR</name>
<gene>
    <name evidence="1" type="ORF">MHYMCMPASI_00502</name>
</gene>
<organism evidence="1 2">
    <name type="scientific">Hyalomma marginatum</name>
    <dbReference type="NCBI Taxonomy" id="34627"/>
    <lineage>
        <taxon>Eukaryota</taxon>
        <taxon>Metazoa</taxon>
        <taxon>Ecdysozoa</taxon>
        <taxon>Arthropoda</taxon>
        <taxon>Chelicerata</taxon>
        <taxon>Arachnida</taxon>
        <taxon>Acari</taxon>
        <taxon>Parasitiformes</taxon>
        <taxon>Ixodida</taxon>
        <taxon>Ixodoidea</taxon>
        <taxon>Ixodidae</taxon>
        <taxon>Hyalomminae</taxon>
        <taxon>Hyalomma</taxon>
    </lineage>
</organism>
<protein>
    <submittedName>
        <fullName evidence="1">Uncharacterized protein</fullName>
    </submittedName>
</protein>
<keyword evidence="2" id="KW-1185">Reference proteome</keyword>
<proteinExistence type="predicted"/>
<evidence type="ECO:0000313" key="2">
    <source>
        <dbReference type="Proteomes" id="UP000837675"/>
    </source>
</evidence>
<accession>A0A8S4C089</accession>
<evidence type="ECO:0000313" key="1">
    <source>
        <dbReference type="EMBL" id="CAG7591891.1"/>
    </source>
</evidence>
<sequence>MIALNQLKAAEDQVKEQTGTHVYHYEKVVYVEGAEPGLAQGGDSSHGINIY</sequence>
<reference evidence="1" key="1">
    <citation type="submission" date="2021-06" db="EMBL/GenBank/DDBJ databases">
        <authorList>
            <person name="Nardi T."/>
            <person name="Nardi T."/>
        </authorList>
    </citation>
    <scope>NUCLEOTIDE SEQUENCE</scope>
</reference>